<dbReference type="Gene3D" id="3.40.50.2000">
    <property type="entry name" value="Glycogen Phosphorylase B"/>
    <property type="match status" value="2"/>
</dbReference>
<evidence type="ECO:0000313" key="4">
    <source>
        <dbReference type="EMBL" id="PJZ72965.1"/>
    </source>
</evidence>
<gene>
    <name evidence="3" type="ORF">CH360_09575</name>
    <name evidence="4" type="ORF">CH373_10660</name>
</gene>
<dbReference type="AlphaFoldDB" id="A0A2M9ZLS1"/>
<dbReference type="PANTHER" id="PTHR12526">
    <property type="entry name" value="GLYCOSYLTRANSFERASE"/>
    <property type="match status" value="1"/>
</dbReference>
<dbReference type="InterPro" id="IPR028098">
    <property type="entry name" value="Glyco_trans_4-like_N"/>
</dbReference>
<evidence type="ECO:0000259" key="1">
    <source>
        <dbReference type="Pfam" id="PF00534"/>
    </source>
</evidence>
<keyword evidence="4" id="KW-0808">Transferase</keyword>
<evidence type="ECO:0000313" key="5">
    <source>
        <dbReference type="Proteomes" id="UP000231962"/>
    </source>
</evidence>
<proteinExistence type="predicted"/>
<evidence type="ECO:0000259" key="2">
    <source>
        <dbReference type="Pfam" id="PF13439"/>
    </source>
</evidence>
<dbReference type="EMBL" id="NPDY01000007">
    <property type="protein sequence ID" value="PJZ69820.1"/>
    <property type="molecule type" value="Genomic_DNA"/>
</dbReference>
<organism evidence="4 6">
    <name type="scientific">Leptospira perolatii</name>
    <dbReference type="NCBI Taxonomy" id="2023191"/>
    <lineage>
        <taxon>Bacteria</taxon>
        <taxon>Pseudomonadati</taxon>
        <taxon>Spirochaetota</taxon>
        <taxon>Spirochaetia</taxon>
        <taxon>Leptospirales</taxon>
        <taxon>Leptospiraceae</taxon>
        <taxon>Leptospira</taxon>
    </lineage>
</organism>
<dbReference type="Pfam" id="PF00534">
    <property type="entry name" value="Glycos_transf_1"/>
    <property type="match status" value="1"/>
</dbReference>
<protein>
    <submittedName>
        <fullName evidence="4">Glycosyl transferase</fullName>
    </submittedName>
</protein>
<dbReference type="CDD" id="cd03811">
    <property type="entry name" value="GT4_GT28_WabH-like"/>
    <property type="match status" value="1"/>
</dbReference>
<evidence type="ECO:0000313" key="3">
    <source>
        <dbReference type="EMBL" id="PJZ69820.1"/>
    </source>
</evidence>
<keyword evidence="5" id="KW-1185">Reference proteome</keyword>
<evidence type="ECO:0000313" key="6">
    <source>
        <dbReference type="Proteomes" id="UP000231990"/>
    </source>
</evidence>
<reference evidence="5 6" key="1">
    <citation type="submission" date="2017-07" db="EMBL/GenBank/DDBJ databases">
        <title>Leptospira spp. isolated from tropical soils.</title>
        <authorList>
            <person name="Thibeaux R."/>
            <person name="Iraola G."/>
            <person name="Ferres I."/>
            <person name="Bierque E."/>
            <person name="Girault D."/>
            <person name="Soupe-Gilbert M.-E."/>
            <person name="Picardeau M."/>
            <person name="Goarant C."/>
        </authorList>
    </citation>
    <scope>NUCLEOTIDE SEQUENCE [LARGE SCALE GENOMIC DNA]</scope>
    <source>
        <strain evidence="4 6">FH1-B-B1</strain>
        <strain evidence="3 5">FH1-B-C1</strain>
    </source>
</reference>
<accession>A0A2M9ZLS1</accession>
<comment type="caution">
    <text evidence="4">The sequence shown here is derived from an EMBL/GenBank/DDBJ whole genome shotgun (WGS) entry which is preliminary data.</text>
</comment>
<dbReference type="Proteomes" id="UP000231990">
    <property type="component" value="Unassembled WGS sequence"/>
</dbReference>
<dbReference type="EMBL" id="NPDZ01000006">
    <property type="protein sequence ID" value="PJZ72965.1"/>
    <property type="molecule type" value="Genomic_DNA"/>
</dbReference>
<dbReference type="SUPFAM" id="SSF53756">
    <property type="entry name" value="UDP-Glycosyltransferase/glycogen phosphorylase"/>
    <property type="match status" value="1"/>
</dbReference>
<feature type="domain" description="Glycosyltransferase subfamily 4-like N-terminal" evidence="2">
    <location>
        <begin position="12"/>
        <end position="163"/>
    </location>
</feature>
<dbReference type="Proteomes" id="UP000231962">
    <property type="component" value="Unassembled WGS sequence"/>
</dbReference>
<dbReference type="RefSeq" id="WP_100713801.1">
    <property type="nucleotide sequence ID" value="NZ_NPDY01000007.1"/>
</dbReference>
<dbReference type="Pfam" id="PF13439">
    <property type="entry name" value="Glyco_transf_4"/>
    <property type="match status" value="1"/>
</dbReference>
<dbReference type="PANTHER" id="PTHR12526:SF630">
    <property type="entry name" value="GLYCOSYLTRANSFERASE"/>
    <property type="match status" value="1"/>
</dbReference>
<sequence length="374" mass="41345">MILHIDTETGWRGGERQLLLLAEGLKKKKIRQLIACKPGSAIEQKAISAGLDTIAIPLKSELDWGSIRTIRTLVQKNGIRLIHAHTAKAHSIAWMAKAKLPNVKLIVSRRVDFGIRKNLFSKWKYTSNRVDLFLAVSKKIREILIRDGVDPAKVITVYSGIDLGATKRISDTNHLRKEFKIGKNEVVIGNIAALVDHKDQRTLIRSISLLDADLKYKLLIVGEGNLRGQLENLVKEKGLQEKVIFTGFRKDVPELLSLIDIFTLTSKEEGLGTAVLDAMAVGLPIVATKGGGISEMLAEGEGAFLSEIGDFRSLSESFTKLIGAIKLRKSMGTFNKESVKKFSIKNTLNKTELVYFSLIGETLYSRGLKEEGVA</sequence>
<name>A0A2M9ZLS1_9LEPT</name>
<dbReference type="GO" id="GO:0016757">
    <property type="term" value="F:glycosyltransferase activity"/>
    <property type="evidence" value="ECO:0007669"/>
    <property type="project" value="InterPro"/>
</dbReference>
<dbReference type="InterPro" id="IPR001296">
    <property type="entry name" value="Glyco_trans_1"/>
</dbReference>
<feature type="domain" description="Glycosyl transferase family 1" evidence="1">
    <location>
        <begin position="174"/>
        <end position="336"/>
    </location>
</feature>
<dbReference type="OrthoDB" id="3199616at2"/>